<keyword evidence="4" id="KW-1185">Reference proteome</keyword>
<sequence>MGILVALGGAIGGTFADQWKDIITAGPFNERTVVSPGIQKSTDNGRGTNYKGSEGVISNGSKIFVPENTAAFIFDQSGIENIITTPGGYEYHDGQESVFSGDGIGSAIFKQIGDRIGYGGITDDYKQIAFVNLREIRDIKFGTRGPLMYNDLYYGTDLEIYSYGSFTIKVTDALRFVRNFVPANVMSYTFDDPKVRSQITSEFLQSFIVAVNSLSKEHRISELPAQANSLARRIAEDSANAGTWHDRFGFDIVKVAIENIEFSPESRELVKRYSQNKMDLRAYEDVSQHAANVAAQQKVAQGIQDNGLGDVGGMLFGANLAQNLNPLTASPQAPLPDVSAAASAVPPASPATPSMSLNEQMEALKKLKELVDAGILTQEEFDVKKKEILGL</sequence>
<dbReference type="Pfam" id="PF13421">
    <property type="entry name" value="Band_7_1"/>
    <property type="match status" value="1"/>
</dbReference>
<dbReference type="RefSeq" id="WP_072725962.1">
    <property type="nucleotide sequence ID" value="NZ_BDIS01000019.1"/>
</dbReference>
<feature type="domain" description="SHOCT" evidence="1">
    <location>
        <begin position="362"/>
        <end position="389"/>
    </location>
</feature>
<dbReference type="Proteomes" id="UP000216352">
    <property type="component" value="Unassembled WGS sequence"/>
</dbReference>
<dbReference type="InterPro" id="IPR018649">
    <property type="entry name" value="SHOCT"/>
</dbReference>
<evidence type="ECO:0000259" key="1">
    <source>
        <dbReference type="Pfam" id="PF09851"/>
    </source>
</evidence>
<name>A0A261FLJ4_9BIFI</name>
<dbReference type="OrthoDB" id="9764015at2"/>
<feature type="domain" description="SPFH" evidence="2">
    <location>
        <begin position="127"/>
        <end position="274"/>
    </location>
</feature>
<evidence type="ECO:0000259" key="2">
    <source>
        <dbReference type="Pfam" id="PF13421"/>
    </source>
</evidence>
<comment type="caution">
    <text evidence="3">The sequence shown here is derived from an EMBL/GenBank/DDBJ whole genome shotgun (WGS) entry which is preliminary data.</text>
</comment>
<dbReference type="AlphaFoldDB" id="A0A261FLJ4"/>
<dbReference type="PANTHER" id="PTHR37826">
    <property type="entry name" value="FLOTILLIN BAND_7_5 DOMAIN PROTEIN"/>
    <property type="match status" value="1"/>
</dbReference>
<dbReference type="EMBL" id="MWWX01000019">
    <property type="protein sequence ID" value="OZG60021.1"/>
    <property type="molecule type" value="Genomic_DNA"/>
</dbReference>
<protein>
    <submittedName>
        <fullName evidence="3">Virion core protein</fullName>
    </submittedName>
</protein>
<dbReference type="STRING" id="1603886.GCA_001895165_01407"/>
<dbReference type="PANTHER" id="PTHR37826:SF2">
    <property type="entry name" value="ZINC-RIBBON DOMAIN-CONTAINING PROTEIN"/>
    <property type="match status" value="1"/>
</dbReference>
<proteinExistence type="predicted"/>
<organism evidence="3 4">
    <name type="scientific">Bifidobacterium lemurum</name>
    <dbReference type="NCBI Taxonomy" id="1603886"/>
    <lineage>
        <taxon>Bacteria</taxon>
        <taxon>Bacillati</taxon>
        <taxon>Actinomycetota</taxon>
        <taxon>Actinomycetes</taxon>
        <taxon>Bifidobacteriales</taxon>
        <taxon>Bifidobacteriaceae</taxon>
        <taxon>Bifidobacterium</taxon>
    </lineage>
</organism>
<evidence type="ECO:0000313" key="3">
    <source>
        <dbReference type="EMBL" id="OZG60021.1"/>
    </source>
</evidence>
<gene>
    <name evidence="3" type="ORF">BLEM_2196</name>
</gene>
<dbReference type="Pfam" id="PF09851">
    <property type="entry name" value="SHOCT"/>
    <property type="match status" value="1"/>
</dbReference>
<reference evidence="3 4" key="1">
    <citation type="journal article" date="2017" name="BMC Genomics">
        <title>Comparative genomic and phylogenomic analyses of the Bifidobacteriaceae family.</title>
        <authorList>
            <person name="Lugli G.A."/>
            <person name="Milani C."/>
            <person name="Turroni F."/>
            <person name="Duranti S."/>
            <person name="Mancabelli L."/>
            <person name="Mangifesta M."/>
            <person name="Ferrario C."/>
            <person name="Modesto M."/>
            <person name="Mattarelli P."/>
            <person name="Jiri K."/>
            <person name="van Sinderen D."/>
            <person name="Ventura M."/>
        </authorList>
    </citation>
    <scope>NUCLEOTIDE SEQUENCE [LARGE SCALE GENOMIC DNA]</scope>
    <source>
        <strain evidence="3 4">DSM 28807</strain>
    </source>
</reference>
<dbReference type="CDD" id="cd03408">
    <property type="entry name" value="SPFH_like_u1"/>
    <property type="match status" value="1"/>
</dbReference>
<accession>A0A261FLJ4</accession>
<dbReference type="InterPro" id="IPR033880">
    <property type="entry name" value="SPFH_YdjI"/>
</dbReference>
<evidence type="ECO:0000313" key="4">
    <source>
        <dbReference type="Proteomes" id="UP000216352"/>
    </source>
</evidence>